<feature type="chain" id="PRO_5042516893" evidence="2">
    <location>
        <begin position="29"/>
        <end position="1097"/>
    </location>
</feature>
<feature type="signal peptide" evidence="2">
    <location>
        <begin position="1"/>
        <end position="28"/>
    </location>
</feature>
<gene>
    <name evidence="4" type="ORF">SAMEA4412673_00596</name>
</gene>
<dbReference type="Gene3D" id="2.60.40.1120">
    <property type="entry name" value="Carboxypeptidase-like, regulatory domain"/>
    <property type="match status" value="1"/>
</dbReference>
<dbReference type="InterPro" id="IPR023997">
    <property type="entry name" value="TonB-dep_OMP_SusC/RagA_CS"/>
</dbReference>
<keyword evidence="1" id="KW-0813">Transport</keyword>
<keyword evidence="1" id="KW-0998">Cell outer membrane</keyword>
<keyword evidence="1" id="KW-1134">Transmembrane beta strand</keyword>
<dbReference type="Pfam" id="PF13715">
    <property type="entry name" value="CarbopepD_reg_2"/>
    <property type="match status" value="1"/>
</dbReference>
<keyword evidence="4" id="KW-0675">Receptor</keyword>
<keyword evidence="1" id="KW-0812">Transmembrane</keyword>
<feature type="domain" description="TonB-dependent receptor plug" evidence="3">
    <location>
        <begin position="126"/>
        <end position="233"/>
    </location>
</feature>
<dbReference type="SUPFAM" id="SSF49464">
    <property type="entry name" value="Carboxypeptidase regulatory domain-like"/>
    <property type="match status" value="1"/>
</dbReference>
<organism evidence="4 5">
    <name type="scientific">Sphingobacterium mizutaii</name>
    <dbReference type="NCBI Taxonomy" id="1010"/>
    <lineage>
        <taxon>Bacteria</taxon>
        <taxon>Pseudomonadati</taxon>
        <taxon>Bacteroidota</taxon>
        <taxon>Sphingobacteriia</taxon>
        <taxon>Sphingobacteriales</taxon>
        <taxon>Sphingobacteriaceae</taxon>
        <taxon>Sphingobacterium</taxon>
    </lineage>
</organism>
<sequence length="1097" mass="123118">MRLIKAPKLYLAAFLLAGFQIPSSHSMAEVLSIVQDQQVFTGKVMDESARPIQGATVKNLNAGISTQTDENGQFSLRVSKGESIQISSIGYDSKIFVIDEQTSFTLNSNSSNLEELVVIGYGSQKKVNLSGAVDYVSGKELESRPIANVSQGLQGLVPNLNVQFNSGAPGEAAKINIRGITSINGGDPLILLDNVPISSAELNRISPQDIESMSVIKDASAAAIYGARASFGVILITSKSGKGALKINYSNNFTWNTPTVIPDKITDPYVFSRLLETSTDNTPWDNVNFSEQYYQYAKERSDNPSIADVRIDPSNPKQWEYMGNRDWTRYFLSDWNNTHNHDLSISGSSDKVNYYISTGYNRQNSPIKIAEDYFDRYSIRSKVNYKLNDYLSVGNNTVIGLNERVNPSLYDSPSSMAEIYHVFPTSTLKNPDGSWAYSDEQRNTGAGRIAAKMVDGGQMRTKRNDLQSTFNAELRLFENKFKINADYTFQRNTRNLNRYTTRYKIGYGPGDIREEGISSAYREAGFSYYNVYNIFGTYSQTFDKHQVTAVLGFNQEDYRLENIIAERQGLISDLFPTVALATGTAQVGEGIDKYALRGAFYRLNYIYDDKYIIELNGRYDGSSRFPKASRFGFFPSGSAAWLINKENFLSDVNWLSQLKVRGSYGELGNQAVSNFGYIPTMEPYESPYLIGGKVNPSIKAPGLVSNHYTWEKVKTYNLGLDFGFMQNKFNGSFDIYRRNTIGMLTFGKELPKVLGVKEPNENAADLATNGWELTLSYNDSKDVSGSILNFGATFVLSDSRAKITKFDNPNNRITQFYKGMELGEIWGLESDGFFKNQEEINKLDQTSIIPWGALSIVPGWPKFVDQDGNGKIEKGYVLGDTKDLKIIGNSTPRYNFGLNLNASWKGFDVRAFLQGIGKRDYYPLDYLYWGVYQQPYGNIYSHLLDFYRPNNDSDADRAKHSAAYLALGLADQNLDAKYPVLQSWLADLNLGTRVDEAQGAAIPQTRYLLNAAYLRFKNLTIGYTIPSHLLQKARVKNLRVYVSAENLMEWSAVKRYFDPEVLNINTYTDPTVARKREGNGAMYPFQRSFSAGLQLTF</sequence>
<dbReference type="EMBL" id="LT906468">
    <property type="protein sequence ID" value="SNV42066.1"/>
    <property type="molecule type" value="Genomic_DNA"/>
</dbReference>
<dbReference type="SUPFAM" id="SSF56935">
    <property type="entry name" value="Porins"/>
    <property type="match status" value="1"/>
</dbReference>
<keyword evidence="1" id="KW-0472">Membrane</keyword>
<comment type="subcellular location">
    <subcellularLocation>
        <location evidence="1">Cell outer membrane</location>
        <topology evidence="1">Multi-pass membrane protein</topology>
    </subcellularLocation>
</comment>
<dbReference type="Gene3D" id="2.170.130.10">
    <property type="entry name" value="TonB-dependent receptor, plug domain"/>
    <property type="match status" value="1"/>
</dbReference>
<evidence type="ECO:0000259" key="3">
    <source>
        <dbReference type="Pfam" id="PF07715"/>
    </source>
</evidence>
<evidence type="ECO:0000313" key="5">
    <source>
        <dbReference type="Proteomes" id="UP000215355"/>
    </source>
</evidence>
<dbReference type="PROSITE" id="PS52016">
    <property type="entry name" value="TONB_DEPENDENT_REC_3"/>
    <property type="match status" value="1"/>
</dbReference>
<dbReference type="Pfam" id="PF07715">
    <property type="entry name" value="Plug"/>
    <property type="match status" value="1"/>
</dbReference>
<evidence type="ECO:0000256" key="1">
    <source>
        <dbReference type="PROSITE-ProRule" id="PRU01360"/>
    </source>
</evidence>
<dbReference type="NCBIfam" id="TIGR04056">
    <property type="entry name" value="OMP_RagA_SusC"/>
    <property type="match status" value="1"/>
</dbReference>
<dbReference type="RefSeq" id="WP_236736593.1">
    <property type="nucleotide sequence ID" value="NZ_DAMDLF010000020.1"/>
</dbReference>
<dbReference type="Proteomes" id="UP000215355">
    <property type="component" value="Chromosome 1"/>
</dbReference>
<comment type="similarity">
    <text evidence="1">Belongs to the TonB-dependent receptor family.</text>
</comment>
<dbReference type="InterPro" id="IPR012910">
    <property type="entry name" value="Plug_dom"/>
</dbReference>
<accession>A0AAJ5BYY1</accession>
<evidence type="ECO:0000256" key="2">
    <source>
        <dbReference type="SAM" id="SignalP"/>
    </source>
</evidence>
<name>A0AAJ5BYY1_9SPHI</name>
<protein>
    <submittedName>
        <fullName evidence="4">Outer membrane cobalamin receptor protein</fullName>
    </submittedName>
</protein>
<dbReference type="InterPro" id="IPR039426">
    <property type="entry name" value="TonB-dep_rcpt-like"/>
</dbReference>
<dbReference type="GO" id="GO:0009279">
    <property type="term" value="C:cell outer membrane"/>
    <property type="evidence" value="ECO:0007669"/>
    <property type="project" value="UniProtKB-SubCell"/>
</dbReference>
<evidence type="ECO:0000313" key="4">
    <source>
        <dbReference type="EMBL" id="SNV42066.1"/>
    </source>
</evidence>
<dbReference type="NCBIfam" id="TIGR04057">
    <property type="entry name" value="SusC_RagA_signa"/>
    <property type="match status" value="1"/>
</dbReference>
<dbReference type="KEGG" id="smiz:4412673_00596"/>
<proteinExistence type="inferred from homology"/>
<dbReference type="InterPro" id="IPR008969">
    <property type="entry name" value="CarboxyPept-like_regulatory"/>
</dbReference>
<dbReference type="InterPro" id="IPR023996">
    <property type="entry name" value="TonB-dep_OMP_SusC/RagA"/>
</dbReference>
<reference evidence="4 5" key="1">
    <citation type="submission" date="2017-06" db="EMBL/GenBank/DDBJ databases">
        <authorList>
            <consortium name="Pathogen Informatics"/>
        </authorList>
    </citation>
    <scope>NUCLEOTIDE SEQUENCE [LARGE SCALE GENOMIC DNA]</scope>
    <source>
        <strain evidence="4 5">NCTC12149</strain>
    </source>
</reference>
<dbReference type="InterPro" id="IPR037066">
    <property type="entry name" value="Plug_dom_sf"/>
</dbReference>
<dbReference type="AlphaFoldDB" id="A0AAJ5BYY1"/>
<keyword evidence="2" id="KW-0732">Signal</keyword>